<dbReference type="KEGG" id="cmet:K6K41_16330"/>
<keyword evidence="10" id="KW-1185">Reference proteome</keyword>
<dbReference type="GO" id="GO:0046677">
    <property type="term" value="P:response to antibiotic"/>
    <property type="evidence" value="ECO:0007669"/>
    <property type="project" value="UniProtKB-UniRule"/>
</dbReference>
<reference evidence="9" key="1">
    <citation type="submission" date="2021-08" db="EMBL/GenBank/DDBJ databases">
        <authorList>
            <person name="Zhang H."/>
            <person name="Xu M."/>
            <person name="Yu Z."/>
            <person name="Yang L."/>
            <person name="Cai Y."/>
        </authorList>
    </citation>
    <scope>NUCLEOTIDE SEQUENCE</scope>
    <source>
        <strain evidence="9">CHL1</strain>
    </source>
</reference>
<name>A0A9E6RCM3_9HYPH</name>
<dbReference type="InterPro" id="IPR012338">
    <property type="entry name" value="Beta-lactam/transpept-like"/>
</dbReference>
<dbReference type="InterPro" id="IPR045155">
    <property type="entry name" value="Beta-lactam_cat"/>
</dbReference>
<dbReference type="InterPro" id="IPR023650">
    <property type="entry name" value="Beta-lactam_class-A_AS"/>
</dbReference>
<keyword evidence="7" id="KW-0732">Signal</keyword>
<feature type="chain" id="PRO_5039272482" description="Beta-lactamase" evidence="7">
    <location>
        <begin position="24"/>
        <end position="293"/>
    </location>
</feature>
<dbReference type="Gene3D" id="3.40.710.10">
    <property type="entry name" value="DD-peptidase/beta-lactamase superfamily"/>
    <property type="match status" value="1"/>
</dbReference>
<comment type="catalytic activity">
    <reaction evidence="1 6">
        <text>a beta-lactam + H2O = a substituted beta-amino acid</text>
        <dbReference type="Rhea" id="RHEA:20401"/>
        <dbReference type="ChEBI" id="CHEBI:15377"/>
        <dbReference type="ChEBI" id="CHEBI:35627"/>
        <dbReference type="ChEBI" id="CHEBI:140347"/>
        <dbReference type="EC" id="3.5.2.6"/>
    </reaction>
</comment>
<dbReference type="EMBL" id="CP081869">
    <property type="protein sequence ID" value="QZN98595.1"/>
    <property type="molecule type" value="Genomic_DNA"/>
</dbReference>
<evidence type="ECO:0000256" key="5">
    <source>
        <dbReference type="ARBA" id="ARBA00023251"/>
    </source>
</evidence>
<dbReference type="PANTHER" id="PTHR35333:SF3">
    <property type="entry name" value="BETA-LACTAMASE-TYPE TRANSPEPTIDASE FOLD CONTAINING PROTEIN"/>
    <property type="match status" value="1"/>
</dbReference>
<comment type="similarity">
    <text evidence="2 6">Belongs to the class-A beta-lactamase family.</text>
</comment>
<dbReference type="InterPro" id="IPR000871">
    <property type="entry name" value="Beta-lactam_class-A"/>
</dbReference>
<dbReference type="AlphaFoldDB" id="A0A9E6RCM3"/>
<protein>
    <recommendedName>
        <fullName evidence="3 6">Beta-lactamase</fullName>
        <ecNumber evidence="3 6">3.5.2.6</ecNumber>
    </recommendedName>
</protein>
<dbReference type="GO" id="GO:0008800">
    <property type="term" value="F:beta-lactamase activity"/>
    <property type="evidence" value="ECO:0007669"/>
    <property type="project" value="UniProtKB-UniRule"/>
</dbReference>
<dbReference type="SUPFAM" id="SSF56601">
    <property type="entry name" value="beta-lactamase/transpeptidase-like"/>
    <property type="match status" value="1"/>
</dbReference>
<organism evidence="9 10">
    <name type="scientific">Chenggangzhangella methanolivorans</name>
    <dbReference type="NCBI Taxonomy" id="1437009"/>
    <lineage>
        <taxon>Bacteria</taxon>
        <taxon>Pseudomonadati</taxon>
        <taxon>Pseudomonadota</taxon>
        <taxon>Alphaproteobacteria</taxon>
        <taxon>Hyphomicrobiales</taxon>
        <taxon>Methylopilaceae</taxon>
        <taxon>Chenggangzhangella</taxon>
    </lineage>
</organism>
<keyword evidence="5 6" id="KW-0046">Antibiotic resistance</keyword>
<dbReference type="PANTHER" id="PTHR35333">
    <property type="entry name" value="BETA-LACTAMASE"/>
    <property type="match status" value="1"/>
</dbReference>
<dbReference type="PRINTS" id="PR00118">
    <property type="entry name" value="BLACTAMASEA"/>
</dbReference>
<evidence type="ECO:0000256" key="1">
    <source>
        <dbReference type="ARBA" id="ARBA00001526"/>
    </source>
</evidence>
<dbReference type="Pfam" id="PF13354">
    <property type="entry name" value="Beta-lactamase2"/>
    <property type="match status" value="1"/>
</dbReference>
<evidence type="ECO:0000259" key="8">
    <source>
        <dbReference type="Pfam" id="PF13354"/>
    </source>
</evidence>
<dbReference type="RefSeq" id="WP_261401532.1">
    <property type="nucleotide sequence ID" value="NZ_CP081869.1"/>
</dbReference>
<dbReference type="EC" id="3.5.2.6" evidence="3 6"/>
<evidence type="ECO:0000313" key="9">
    <source>
        <dbReference type="EMBL" id="QZN98595.1"/>
    </source>
</evidence>
<sequence>MRRRTVLTLGLAAALAGRLPARAETPDDAARDRFAATLDALEAKSGGRLGVALVEVGGPRRWSSRGSERFPITSTFKTLLAASVLARVDAGTESLDRRLPVTAADLVEHSPFAQSRVGGEASVRDLCEATMTLSDNASANLLLPSVGGPKGLTRFARSIGDPESRLDRIEPALNEAAPGDPRDTTTPEAMALSVERLVFGEVLTPSSRGALTRWLVDGRTGAARLRAGLPQGWAAGDKTGGGANGTANDVAVIWPPAGAPLVLACYLTGSTLDGDGRDAIHADVARAAVAAVG</sequence>
<dbReference type="PROSITE" id="PS00146">
    <property type="entry name" value="BETA_LACTAMASE_A"/>
    <property type="match status" value="1"/>
</dbReference>
<feature type="domain" description="Beta-lactamase class A catalytic" evidence="8">
    <location>
        <begin position="51"/>
        <end position="265"/>
    </location>
</feature>
<evidence type="ECO:0000256" key="7">
    <source>
        <dbReference type="SAM" id="SignalP"/>
    </source>
</evidence>
<evidence type="ECO:0000256" key="3">
    <source>
        <dbReference type="ARBA" id="ARBA00012865"/>
    </source>
</evidence>
<evidence type="ECO:0000256" key="4">
    <source>
        <dbReference type="ARBA" id="ARBA00022801"/>
    </source>
</evidence>
<feature type="signal peptide" evidence="7">
    <location>
        <begin position="1"/>
        <end position="23"/>
    </location>
</feature>
<dbReference type="Proteomes" id="UP000825701">
    <property type="component" value="Chromosome"/>
</dbReference>
<gene>
    <name evidence="9" type="primary">bla</name>
    <name evidence="9" type="ORF">K6K41_16330</name>
</gene>
<evidence type="ECO:0000313" key="10">
    <source>
        <dbReference type="Proteomes" id="UP000825701"/>
    </source>
</evidence>
<evidence type="ECO:0000256" key="2">
    <source>
        <dbReference type="ARBA" id="ARBA00009009"/>
    </source>
</evidence>
<keyword evidence="4 6" id="KW-0378">Hydrolase</keyword>
<dbReference type="NCBIfam" id="NF033103">
    <property type="entry name" value="bla_class_A"/>
    <property type="match status" value="1"/>
</dbReference>
<evidence type="ECO:0000256" key="6">
    <source>
        <dbReference type="RuleBase" id="RU361140"/>
    </source>
</evidence>
<dbReference type="GO" id="GO:0030655">
    <property type="term" value="P:beta-lactam antibiotic catabolic process"/>
    <property type="evidence" value="ECO:0007669"/>
    <property type="project" value="InterPro"/>
</dbReference>
<accession>A0A9E6RCM3</accession>
<proteinExistence type="inferred from homology"/>